<dbReference type="EMBL" id="LFMY01000003">
    <property type="protein sequence ID" value="OKL61730.1"/>
    <property type="molecule type" value="Genomic_DNA"/>
</dbReference>
<protein>
    <recommendedName>
        <fullName evidence="1">LYR motif-containing protein Cup1-like N-terminal domain-containing protein</fullName>
    </recommendedName>
</protein>
<dbReference type="Proteomes" id="UP000214365">
    <property type="component" value="Unassembled WGS sequence"/>
</dbReference>
<dbReference type="RefSeq" id="XP_020121851.1">
    <property type="nucleotide sequence ID" value="XM_020265178.1"/>
</dbReference>
<keyword evidence="3" id="KW-1185">Reference proteome</keyword>
<dbReference type="OrthoDB" id="5521299at2759"/>
<feature type="domain" description="LYR motif-containing protein Cup1-like N-terminal" evidence="1">
    <location>
        <begin position="29"/>
        <end position="90"/>
    </location>
</feature>
<accession>A0A225ALF2</accession>
<evidence type="ECO:0000259" key="1">
    <source>
        <dbReference type="Pfam" id="PF20263"/>
    </source>
</evidence>
<dbReference type="InterPro" id="IPR046896">
    <property type="entry name" value="Cup1-like_N"/>
</dbReference>
<dbReference type="Pfam" id="PF20263">
    <property type="entry name" value="LYRM2-like"/>
    <property type="match status" value="1"/>
</dbReference>
<organism evidence="2 3">
    <name type="scientific">Talaromyces atroroseus</name>
    <dbReference type="NCBI Taxonomy" id="1441469"/>
    <lineage>
        <taxon>Eukaryota</taxon>
        <taxon>Fungi</taxon>
        <taxon>Dikarya</taxon>
        <taxon>Ascomycota</taxon>
        <taxon>Pezizomycotina</taxon>
        <taxon>Eurotiomycetes</taxon>
        <taxon>Eurotiomycetidae</taxon>
        <taxon>Eurotiales</taxon>
        <taxon>Trichocomaceae</taxon>
        <taxon>Talaromyces</taxon>
        <taxon>Talaromyces sect. Trachyspermi</taxon>
    </lineage>
</organism>
<sequence>MHKYVLDRYRKRSSSLLLSDSRKIRQSQSQSEKYREKVKVASLERQKGLWKSARKILLLLRRASQGYHNSLEKVLMLAYGRVGAKKYSLLYALIRDVQEDKILNSNTDVEDLLRKVSIVRFGDEWEPPEVLTALLKSQNQVAFPQGAYMKRFKVNEVVKVPKLNSWQMPMPEVRRKNIRKRYFNRARFGALPPLDSAELNVLRGLISGAEPWKPPTRRATVSPPAALSPLETFLSDGPQNGLSFRKYVLGRPHRLTRRLMSSLWEQIYHLTPQRTTSAMGKPKFDFPNEKSGQPLTVSVKDEMSLGIFDSVDDDREVC</sequence>
<evidence type="ECO:0000313" key="3">
    <source>
        <dbReference type="Proteomes" id="UP000214365"/>
    </source>
</evidence>
<dbReference type="GeneID" id="31002822"/>
<evidence type="ECO:0000313" key="2">
    <source>
        <dbReference type="EMBL" id="OKL61730.1"/>
    </source>
</evidence>
<name>A0A225ALF2_TALAT</name>
<comment type="caution">
    <text evidence="2">The sequence shown here is derived from an EMBL/GenBank/DDBJ whole genome shotgun (WGS) entry which is preliminary data.</text>
</comment>
<dbReference type="AlphaFoldDB" id="A0A225ALF2"/>
<reference evidence="2 3" key="1">
    <citation type="submission" date="2015-06" db="EMBL/GenBank/DDBJ databases">
        <title>Talaromyces atroroseus IBT 11181 draft genome.</title>
        <authorList>
            <person name="Rasmussen K.B."/>
            <person name="Rasmussen S."/>
            <person name="Petersen B."/>
            <person name="Sicheritz-Ponten T."/>
            <person name="Mortensen U.H."/>
            <person name="Thrane U."/>
        </authorList>
    </citation>
    <scope>NUCLEOTIDE SEQUENCE [LARGE SCALE GENOMIC DNA]</scope>
    <source>
        <strain evidence="2 3">IBT 11181</strain>
    </source>
</reference>
<gene>
    <name evidence="2" type="ORF">UA08_03067</name>
</gene>
<proteinExistence type="predicted"/>